<keyword evidence="1" id="KW-0732">Signal</keyword>
<sequence>MFKFTLLLALTVITVSNALKCYQGMQNASYPLSGVASDCAATAMTCTKLFDVQTNSVYRACGTSNCTSNGVMTSVSQCLNLTSQINCCCYGDGCNTGSSYSYITGILMAVFGTGIAAML</sequence>
<dbReference type="WBParaSite" id="Pan_g6093.t1">
    <property type="protein sequence ID" value="Pan_g6093.t1"/>
    <property type="gene ID" value="Pan_g6093"/>
</dbReference>
<accession>A0A7E4W2A7</accession>
<proteinExistence type="predicted"/>
<feature type="chain" id="PRO_5028802534" evidence="1">
    <location>
        <begin position="19"/>
        <end position="119"/>
    </location>
</feature>
<organism evidence="2 3">
    <name type="scientific">Panagrellus redivivus</name>
    <name type="common">Microworm</name>
    <dbReference type="NCBI Taxonomy" id="6233"/>
    <lineage>
        <taxon>Eukaryota</taxon>
        <taxon>Metazoa</taxon>
        <taxon>Ecdysozoa</taxon>
        <taxon>Nematoda</taxon>
        <taxon>Chromadorea</taxon>
        <taxon>Rhabditida</taxon>
        <taxon>Tylenchina</taxon>
        <taxon>Panagrolaimomorpha</taxon>
        <taxon>Panagrolaimoidea</taxon>
        <taxon>Panagrolaimidae</taxon>
        <taxon>Panagrellus</taxon>
    </lineage>
</organism>
<reference evidence="2" key="1">
    <citation type="journal article" date="2013" name="Genetics">
        <title>The draft genome and transcriptome of Panagrellus redivivus are shaped by the harsh demands of a free-living lifestyle.</title>
        <authorList>
            <person name="Srinivasan J."/>
            <person name="Dillman A.R."/>
            <person name="Macchietto M.G."/>
            <person name="Heikkinen L."/>
            <person name="Lakso M."/>
            <person name="Fracchia K.M."/>
            <person name="Antoshechkin I."/>
            <person name="Mortazavi A."/>
            <person name="Wong G."/>
            <person name="Sternberg P.W."/>
        </authorList>
    </citation>
    <scope>NUCLEOTIDE SEQUENCE [LARGE SCALE GENOMIC DNA]</scope>
    <source>
        <strain evidence="2">MT8872</strain>
    </source>
</reference>
<evidence type="ECO:0000313" key="2">
    <source>
        <dbReference type="Proteomes" id="UP000492821"/>
    </source>
</evidence>
<reference evidence="3" key="2">
    <citation type="submission" date="2020-10" db="UniProtKB">
        <authorList>
            <consortium name="WormBaseParasite"/>
        </authorList>
    </citation>
    <scope>IDENTIFICATION</scope>
</reference>
<dbReference type="Proteomes" id="UP000492821">
    <property type="component" value="Unassembled WGS sequence"/>
</dbReference>
<evidence type="ECO:0000256" key="1">
    <source>
        <dbReference type="SAM" id="SignalP"/>
    </source>
</evidence>
<dbReference type="AlphaFoldDB" id="A0A7E4W2A7"/>
<feature type="signal peptide" evidence="1">
    <location>
        <begin position="1"/>
        <end position="18"/>
    </location>
</feature>
<name>A0A7E4W2A7_PANRE</name>
<dbReference type="PANTHER" id="PTHR34721">
    <property type="entry name" value="PROTEIN CBG09734"/>
    <property type="match status" value="1"/>
</dbReference>
<keyword evidence="2" id="KW-1185">Reference proteome</keyword>
<protein>
    <submittedName>
        <fullName evidence="3">Activin_recp domain-containing protein</fullName>
    </submittedName>
</protein>
<dbReference type="PANTHER" id="PTHR34721:SF3">
    <property type="entry name" value="ACTIVIN_RECP DOMAIN-CONTAINING PROTEIN-RELATED"/>
    <property type="match status" value="1"/>
</dbReference>
<evidence type="ECO:0000313" key="3">
    <source>
        <dbReference type="WBParaSite" id="Pan_g6093.t1"/>
    </source>
</evidence>